<dbReference type="AlphaFoldDB" id="A0A8S2XQ93"/>
<feature type="non-terminal residue" evidence="1">
    <location>
        <position position="1"/>
    </location>
</feature>
<organism evidence="1 2">
    <name type="scientific">Rotaria magnacalcarata</name>
    <dbReference type="NCBI Taxonomy" id="392030"/>
    <lineage>
        <taxon>Eukaryota</taxon>
        <taxon>Metazoa</taxon>
        <taxon>Spiralia</taxon>
        <taxon>Gnathifera</taxon>
        <taxon>Rotifera</taxon>
        <taxon>Eurotatoria</taxon>
        <taxon>Bdelloidea</taxon>
        <taxon>Philodinida</taxon>
        <taxon>Philodinidae</taxon>
        <taxon>Rotaria</taxon>
    </lineage>
</organism>
<gene>
    <name evidence="1" type="ORF">SMN809_LOCUS35048</name>
</gene>
<evidence type="ECO:0000313" key="1">
    <source>
        <dbReference type="EMBL" id="CAF4504117.1"/>
    </source>
</evidence>
<evidence type="ECO:0000313" key="2">
    <source>
        <dbReference type="Proteomes" id="UP000676336"/>
    </source>
</evidence>
<dbReference type="Proteomes" id="UP000676336">
    <property type="component" value="Unassembled WGS sequence"/>
</dbReference>
<proteinExistence type="predicted"/>
<sequence length="52" mass="6134">MQTNMFQSFDSLRTIVQQKWLDELSRFEVSAEWDREAEIKFNSALVHSLSSP</sequence>
<reference evidence="1" key="1">
    <citation type="submission" date="2021-02" db="EMBL/GenBank/DDBJ databases">
        <authorList>
            <person name="Nowell W R."/>
        </authorList>
    </citation>
    <scope>NUCLEOTIDE SEQUENCE</scope>
</reference>
<protein>
    <submittedName>
        <fullName evidence="1">Uncharacterized protein</fullName>
    </submittedName>
</protein>
<comment type="caution">
    <text evidence="1">The sequence shown here is derived from an EMBL/GenBank/DDBJ whole genome shotgun (WGS) entry which is preliminary data.</text>
</comment>
<accession>A0A8S2XQ93</accession>
<name>A0A8S2XQ93_9BILA</name>
<dbReference type="EMBL" id="CAJOBI010082540">
    <property type="protein sequence ID" value="CAF4504117.1"/>
    <property type="molecule type" value="Genomic_DNA"/>
</dbReference>